<evidence type="ECO:0008006" key="4">
    <source>
        <dbReference type="Google" id="ProtNLM"/>
    </source>
</evidence>
<sequence>MPTTKTITRSAFAISAAAAAAIAVPAIAGAAPFDNQPTVVLCESGIAGVQSVVNSDNDAVPAEHVFYVINEQGGDGANVGWLNIDSFQFGTQPMVPTEFLADDVFVPLALAETGPGMVISAVYGIYENAAGETCGVIPGFTTDQVP</sequence>
<dbReference type="Proteomes" id="UP000567922">
    <property type="component" value="Unassembled WGS sequence"/>
</dbReference>
<comment type="caution">
    <text evidence="2">The sequence shown here is derived from an EMBL/GenBank/DDBJ whole genome shotgun (WGS) entry which is preliminary data.</text>
</comment>
<keyword evidence="1" id="KW-0732">Signal</keyword>
<reference evidence="2 3" key="1">
    <citation type="submission" date="2020-08" db="EMBL/GenBank/DDBJ databases">
        <title>Sequencing the genomes of 1000 actinobacteria strains.</title>
        <authorList>
            <person name="Klenk H.-P."/>
        </authorList>
    </citation>
    <scope>NUCLEOTIDE SEQUENCE [LARGE SCALE GENOMIC DNA]</scope>
    <source>
        <strain evidence="2 3">DSM 45258</strain>
    </source>
</reference>
<dbReference type="AlphaFoldDB" id="A0A839RQG8"/>
<dbReference type="RefSeq" id="WP_083962085.1">
    <property type="nucleotide sequence ID" value="NZ_BDDI01000001.1"/>
</dbReference>
<organism evidence="2 3">
    <name type="scientific">Hoyosella altamirensis</name>
    <dbReference type="NCBI Taxonomy" id="616997"/>
    <lineage>
        <taxon>Bacteria</taxon>
        <taxon>Bacillati</taxon>
        <taxon>Actinomycetota</taxon>
        <taxon>Actinomycetes</taxon>
        <taxon>Mycobacteriales</taxon>
        <taxon>Hoyosellaceae</taxon>
        <taxon>Hoyosella</taxon>
    </lineage>
</organism>
<dbReference type="OrthoDB" id="4481276at2"/>
<accession>A0A839RQG8</accession>
<evidence type="ECO:0000313" key="2">
    <source>
        <dbReference type="EMBL" id="MBB3038364.1"/>
    </source>
</evidence>
<feature type="chain" id="PRO_5032666186" description="Secreted protein" evidence="1">
    <location>
        <begin position="31"/>
        <end position="146"/>
    </location>
</feature>
<dbReference type="EMBL" id="JACHWS010000002">
    <property type="protein sequence ID" value="MBB3038364.1"/>
    <property type="molecule type" value="Genomic_DNA"/>
</dbReference>
<keyword evidence="3" id="KW-1185">Reference proteome</keyword>
<gene>
    <name evidence="2" type="ORF">FHU29_002813</name>
</gene>
<name>A0A839RQG8_9ACTN</name>
<feature type="signal peptide" evidence="1">
    <location>
        <begin position="1"/>
        <end position="30"/>
    </location>
</feature>
<evidence type="ECO:0000313" key="3">
    <source>
        <dbReference type="Proteomes" id="UP000567922"/>
    </source>
</evidence>
<protein>
    <recommendedName>
        <fullName evidence="4">Secreted protein</fullName>
    </recommendedName>
</protein>
<evidence type="ECO:0000256" key="1">
    <source>
        <dbReference type="SAM" id="SignalP"/>
    </source>
</evidence>
<proteinExistence type="predicted"/>